<protein>
    <recommendedName>
        <fullName evidence="4">Transmembrane protein</fullName>
    </recommendedName>
</protein>
<organism evidence="2 3">
    <name type="scientific">Saccharothrix longispora</name>
    <dbReference type="NCBI Taxonomy" id="33920"/>
    <lineage>
        <taxon>Bacteria</taxon>
        <taxon>Bacillati</taxon>
        <taxon>Actinomycetota</taxon>
        <taxon>Actinomycetes</taxon>
        <taxon>Pseudonocardiales</taxon>
        <taxon>Pseudonocardiaceae</taxon>
        <taxon>Saccharothrix</taxon>
    </lineage>
</organism>
<comment type="caution">
    <text evidence="2">The sequence shown here is derived from an EMBL/GenBank/DDBJ whole genome shotgun (WGS) entry which is preliminary data.</text>
</comment>
<evidence type="ECO:0000313" key="3">
    <source>
        <dbReference type="Proteomes" id="UP001268819"/>
    </source>
</evidence>
<name>A0ABU1PME7_9PSEU</name>
<evidence type="ECO:0000313" key="2">
    <source>
        <dbReference type="EMBL" id="MDR6591833.1"/>
    </source>
</evidence>
<dbReference type="PANTHER" id="PTHR42305:SF1">
    <property type="entry name" value="MEMBRANE PROTEIN RV1733C-RELATED"/>
    <property type="match status" value="1"/>
</dbReference>
<gene>
    <name evidence="2" type="ORF">J2S66_000217</name>
</gene>
<evidence type="ECO:0008006" key="4">
    <source>
        <dbReference type="Google" id="ProtNLM"/>
    </source>
</evidence>
<proteinExistence type="predicted"/>
<dbReference type="Proteomes" id="UP001268819">
    <property type="component" value="Unassembled WGS sequence"/>
</dbReference>
<keyword evidence="1" id="KW-0472">Membrane</keyword>
<dbReference type="EMBL" id="JAVDSG010000001">
    <property type="protein sequence ID" value="MDR6591833.1"/>
    <property type="molecule type" value="Genomic_DNA"/>
</dbReference>
<dbReference type="RefSeq" id="WP_310302563.1">
    <property type="nucleotide sequence ID" value="NZ_BAAAXB010000001.1"/>
</dbReference>
<accession>A0ABU1PME7</accession>
<evidence type="ECO:0000256" key="1">
    <source>
        <dbReference type="SAM" id="Phobius"/>
    </source>
</evidence>
<reference evidence="2 3" key="1">
    <citation type="submission" date="2023-07" db="EMBL/GenBank/DDBJ databases">
        <title>Sequencing the genomes of 1000 actinobacteria strains.</title>
        <authorList>
            <person name="Klenk H.-P."/>
        </authorList>
    </citation>
    <scope>NUCLEOTIDE SEQUENCE [LARGE SCALE GENOMIC DNA]</scope>
    <source>
        <strain evidence="2 3">DSM 43749</strain>
    </source>
</reference>
<feature type="transmembrane region" description="Helical" evidence="1">
    <location>
        <begin position="28"/>
        <end position="50"/>
    </location>
</feature>
<keyword evidence="3" id="KW-1185">Reference proteome</keyword>
<keyword evidence="1" id="KW-1133">Transmembrane helix</keyword>
<sequence>MAAGQRLLLLVRRVFPRRNPLAEPGDRVEVAVAAAVVAVALLGVPVAAAVGSEVHVARAATSAEQSRTRHPVDAVLQRDAPSSDVRTTAFSRVPARWVLPDGTTRDGEVTVARDLVAGSRARIWLDPTGAPVAPPLTAEGAAVAAVFAAGGVWLALSGGAALSYVLVRVAHSRARRRRLEAEWAGIEPQWRRST</sequence>
<feature type="transmembrane region" description="Helical" evidence="1">
    <location>
        <begin position="141"/>
        <end position="167"/>
    </location>
</feature>
<keyword evidence="1" id="KW-0812">Transmembrane</keyword>
<dbReference type="InterPro" id="IPR039708">
    <property type="entry name" value="MT1774/Rv1733c-like"/>
</dbReference>
<dbReference type="PANTHER" id="PTHR42305">
    <property type="entry name" value="MEMBRANE PROTEIN RV1733C-RELATED"/>
    <property type="match status" value="1"/>
</dbReference>